<accession>A0A4Q2DJR8</accession>
<reference evidence="2 3" key="1">
    <citation type="submission" date="2019-01" db="EMBL/GenBank/DDBJ databases">
        <title>Draft genome sequence of Psathyrella aberdarensis IHI B618.</title>
        <authorList>
            <person name="Buettner E."/>
            <person name="Kellner H."/>
        </authorList>
    </citation>
    <scope>NUCLEOTIDE SEQUENCE [LARGE SCALE GENOMIC DNA]</scope>
    <source>
        <strain evidence="2 3">IHI B618</strain>
    </source>
</reference>
<keyword evidence="3" id="KW-1185">Reference proteome</keyword>
<evidence type="ECO:0000313" key="2">
    <source>
        <dbReference type="EMBL" id="RXW20290.1"/>
    </source>
</evidence>
<evidence type="ECO:0000313" key="3">
    <source>
        <dbReference type="Proteomes" id="UP000290288"/>
    </source>
</evidence>
<name>A0A4Q2DJR8_9AGAR</name>
<dbReference type="AlphaFoldDB" id="A0A4Q2DJR8"/>
<organism evidence="2 3">
    <name type="scientific">Candolleomyces aberdarensis</name>
    <dbReference type="NCBI Taxonomy" id="2316362"/>
    <lineage>
        <taxon>Eukaryota</taxon>
        <taxon>Fungi</taxon>
        <taxon>Dikarya</taxon>
        <taxon>Basidiomycota</taxon>
        <taxon>Agaricomycotina</taxon>
        <taxon>Agaricomycetes</taxon>
        <taxon>Agaricomycetidae</taxon>
        <taxon>Agaricales</taxon>
        <taxon>Agaricineae</taxon>
        <taxon>Psathyrellaceae</taxon>
        <taxon>Candolleomyces</taxon>
    </lineage>
</organism>
<dbReference type="InterPro" id="IPR002347">
    <property type="entry name" value="SDR_fam"/>
</dbReference>
<dbReference type="Gene3D" id="3.40.50.720">
    <property type="entry name" value="NAD(P)-binding Rossmann-like Domain"/>
    <property type="match status" value="1"/>
</dbReference>
<dbReference type="InterPro" id="IPR051468">
    <property type="entry name" value="Fungal_SecMetab_SDRs"/>
</dbReference>
<dbReference type="GO" id="GO:0005737">
    <property type="term" value="C:cytoplasm"/>
    <property type="evidence" value="ECO:0007669"/>
    <property type="project" value="TreeGrafter"/>
</dbReference>
<dbReference type="EMBL" id="SDEE01000156">
    <property type="protein sequence ID" value="RXW20290.1"/>
    <property type="molecule type" value="Genomic_DNA"/>
</dbReference>
<gene>
    <name evidence="2" type="ORF">EST38_g5559</name>
</gene>
<dbReference type="PANTHER" id="PTHR43544">
    <property type="entry name" value="SHORT-CHAIN DEHYDROGENASE/REDUCTASE"/>
    <property type="match status" value="1"/>
</dbReference>
<dbReference type="GO" id="GO:0016491">
    <property type="term" value="F:oxidoreductase activity"/>
    <property type="evidence" value="ECO:0007669"/>
    <property type="project" value="TreeGrafter"/>
</dbReference>
<dbReference type="SUPFAM" id="SSF51735">
    <property type="entry name" value="NAD(P)-binding Rossmann-fold domains"/>
    <property type="match status" value="1"/>
</dbReference>
<protein>
    <recommendedName>
        <fullName evidence="4">NAD(P)-binding protein</fullName>
    </recommendedName>
</protein>
<dbReference type="InterPro" id="IPR036291">
    <property type="entry name" value="NAD(P)-bd_dom_sf"/>
</dbReference>
<comment type="similarity">
    <text evidence="1">Belongs to the short-chain dehydrogenases/reductases (SDR) family.</text>
</comment>
<proteinExistence type="inferred from homology"/>
<evidence type="ECO:0000256" key="1">
    <source>
        <dbReference type="ARBA" id="ARBA00006484"/>
    </source>
</evidence>
<dbReference type="PANTHER" id="PTHR43544:SF15">
    <property type="entry name" value="CHAIN DEHYDROGENASE (ATSC), PUTATIVE (AFU_ORTHOLOGUE AFUA_3G00180)-RELATED"/>
    <property type="match status" value="1"/>
</dbReference>
<dbReference type="OrthoDB" id="9876299at2759"/>
<comment type="caution">
    <text evidence="2">The sequence shown here is derived from an EMBL/GenBank/DDBJ whole genome shotgun (WGS) entry which is preliminary data.</text>
</comment>
<dbReference type="PRINTS" id="PR00081">
    <property type="entry name" value="GDHRDH"/>
</dbReference>
<evidence type="ECO:0008006" key="4">
    <source>
        <dbReference type="Google" id="ProtNLM"/>
    </source>
</evidence>
<sequence length="187" mass="20831">MSSTWLVTGSNRGIGLAIVDLLLKDTSNFVIATTRKPYAESLRELVEHVNIPGKPPRLHIVRLDVQDAGEAQRAADIVAELVPGGIDYFVGNAGVNYQPQTAFDDLDLDLFLEELKYYTVDVIRLLKPFLPLILKSSAKKVVFLTSICSSLELAKKFHDISYPYCVAKTALNMLLVKWGFVFNIPTF</sequence>
<dbReference type="Pfam" id="PF00106">
    <property type="entry name" value="adh_short"/>
    <property type="match status" value="1"/>
</dbReference>
<dbReference type="Proteomes" id="UP000290288">
    <property type="component" value="Unassembled WGS sequence"/>
</dbReference>